<keyword evidence="3" id="KW-1185">Reference proteome</keyword>
<reference evidence="2 3" key="1">
    <citation type="submission" date="2016-10" db="EMBL/GenBank/DDBJ databases">
        <authorList>
            <person name="Varghese N."/>
            <person name="Submissions S."/>
        </authorList>
    </citation>
    <scope>NUCLEOTIDE SEQUENCE [LARGE SCALE GENOMIC DNA]</scope>
    <source>
        <strain evidence="2 3">RHA_55</strain>
    </source>
</reference>
<proteinExistence type="predicted"/>
<evidence type="ECO:0000256" key="1">
    <source>
        <dbReference type="SAM" id="SignalP"/>
    </source>
</evidence>
<dbReference type="InterPro" id="IPR005901">
    <property type="entry name" value="GLPGLI"/>
</dbReference>
<organism evidence="2 3">
    <name type="scientific">Winogradskyella sediminis</name>
    <dbReference type="NCBI Taxonomy" id="1382466"/>
    <lineage>
        <taxon>Bacteria</taxon>
        <taxon>Pseudomonadati</taxon>
        <taxon>Bacteroidota</taxon>
        <taxon>Flavobacteriia</taxon>
        <taxon>Flavobacteriales</taxon>
        <taxon>Flavobacteriaceae</taxon>
        <taxon>Winogradskyella</taxon>
    </lineage>
</organism>
<feature type="signal peptide" evidence="1">
    <location>
        <begin position="1"/>
        <end position="20"/>
    </location>
</feature>
<dbReference type="EMBL" id="LT629774">
    <property type="protein sequence ID" value="SDS30392.1"/>
    <property type="molecule type" value="Genomic_DNA"/>
</dbReference>
<feature type="chain" id="PRO_5009258388" evidence="1">
    <location>
        <begin position="21"/>
        <end position="262"/>
    </location>
</feature>
<name>A0A1H1R3W8_9FLAO</name>
<gene>
    <name evidence="2" type="ORF">SAMN04489797_1309</name>
</gene>
<dbReference type="Proteomes" id="UP000198963">
    <property type="component" value="Chromosome I"/>
</dbReference>
<evidence type="ECO:0000313" key="2">
    <source>
        <dbReference type="EMBL" id="SDS30392.1"/>
    </source>
</evidence>
<dbReference type="Pfam" id="PF09697">
    <property type="entry name" value="Porph_ging"/>
    <property type="match status" value="1"/>
</dbReference>
<dbReference type="NCBIfam" id="TIGR01200">
    <property type="entry name" value="GLPGLI"/>
    <property type="match status" value="1"/>
</dbReference>
<evidence type="ECO:0000313" key="3">
    <source>
        <dbReference type="Proteomes" id="UP000198963"/>
    </source>
</evidence>
<keyword evidence="1" id="KW-0732">Signal</keyword>
<dbReference type="RefSeq" id="WP_092445438.1">
    <property type="nucleotide sequence ID" value="NZ_JBLXAG010000024.1"/>
</dbReference>
<dbReference type="AlphaFoldDB" id="A0A1H1R3W8"/>
<accession>A0A1H1R3W8</accession>
<sequence>MSRLNIIFLFAFLVAMNSWAQNNHNYKVTYQTKIIKPQKKNNTKEDKTISAEEKAANRYKEIIFNDYLYSMVAISELKIIENQSTYKTRKTLDEDEIKASVRNFFNSITKNSGEYYYNLKTNEELLAKNTFGKDFLIFNQRNSISWTITKDKKTICNFICYKATATLKVKNAVNKGAKKKVTVWFTQSIPVSFGPFDYSGLPGLILEVNVTSNYGSILTTANKVDLNVKELKIKTPTKGKKVSLEEYEKISRNLLKKGSYLN</sequence>
<protein>
    <submittedName>
        <fullName evidence="2">GLPGLI family protein</fullName>
    </submittedName>
</protein>
<dbReference type="STRING" id="1249933.SAMN04489797_1309"/>